<dbReference type="PANTHER" id="PTHR47328">
    <property type="match status" value="1"/>
</dbReference>
<dbReference type="InterPro" id="IPR035709">
    <property type="entry name" value="YoaB-like"/>
</dbReference>
<geneLocation type="plasmid" evidence="2">
    <name>pat1d1609a</name>
</geneLocation>
<gene>
    <name evidence="1" type="ORF">At1D1609_53490</name>
</gene>
<accession>A0A2L2LM26</accession>
<dbReference type="RefSeq" id="WP_104680408.1">
    <property type="nucleotide sequence ID" value="NZ_JAANRZ010000073.1"/>
</dbReference>
<evidence type="ECO:0000313" key="1">
    <source>
        <dbReference type="EMBL" id="AVH45382.1"/>
    </source>
</evidence>
<name>A0A2L2LM26_AGRTU</name>
<organism evidence="1 2">
    <name type="scientific">Agrobacterium tumefaciens</name>
    <dbReference type="NCBI Taxonomy" id="358"/>
    <lineage>
        <taxon>Bacteria</taxon>
        <taxon>Pseudomonadati</taxon>
        <taxon>Pseudomonadota</taxon>
        <taxon>Alphaproteobacteria</taxon>
        <taxon>Hyphomicrobiales</taxon>
        <taxon>Rhizobiaceae</taxon>
        <taxon>Rhizobium/Agrobacterium group</taxon>
        <taxon>Agrobacterium</taxon>
        <taxon>Agrobacterium tumefaciens complex</taxon>
    </lineage>
</organism>
<keyword evidence="1" id="KW-0614">Plasmid</keyword>
<proteinExistence type="predicted"/>
<sequence>MEHGKEASAQPSIKRLRKTSRMSQLVQHGSHIYLAGQIPDDCSKPIGEQTAEVLKKVDALLAEVGLTKTAILFVQIWLQDISDFAGMNAVWDSWVDVDNPPARATCQAPLARPGARIEVLVTATSEPPA</sequence>
<dbReference type="AlphaFoldDB" id="A0A2L2LM26"/>
<dbReference type="EMBL" id="CP026927">
    <property type="protein sequence ID" value="AVH45382.1"/>
    <property type="molecule type" value="Genomic_DNA"/>
</dbReference>
<protein>
    <submittedName>
        <fullName evidence="1">Endoribonuclease</fullName>
    </submittedName>
</protein>
<dbReference type="InterPro" id="IPR035959">
    <property type="entry name" value="RutC-like_sf"/>
</dbReference>
<dbReference type="Pfam" id="PF01042">
    <property type="entry name" value="Ribonuc_L-PSP"/>
    <property type="match status" value="1"/>
</dbReference>
<dbReference type="Gene3D" id="3.30.1330.40">
    <property type="entry name" value="RutC-like"/>
    <property type="match status" value="1"/>
</dbReference>
<dbReference type="InterPro" id="IPR006175">
    <property type="entry name" value="YjgF/YER057c/UK114"/>
</dbReference>
<dbReference type="PANTHER" id="PTHR47328:SF1">
    <property type="entry name" value="RUTC FAMILY PROTEIN YOAB"/>
    <property type="match status" value="1"/>
</dbReference>
<dbReference type="SUPFAM" id="SSF55298">
    <property type="entry name" value="YjgF-like"/>
    <property type="match status" value="1"/>
</dbReference>
<evidence type="ECO:0000313" key="2">
    <source>
        <dbReference type="Proteomes" id="UP000237717"/>
    </source>
</evidence>
<dbReference type="CDD" id="cd06150">
    <property type="entry name" value="YjgF_YER057c_UK114_like_2"/>
    <property type="match status" value="1"/>
</dbReference>
<reference evidence="1 2" key="1">
    <citation type="submission" date="2018-02" db="EMBL/GenBank/DDBJ databases">
        <title>Complete genome sequence of Agrobacterium tumefaciens 1D1609.</title>
        <authorList>
            <person name="Cho S.-T."/>
            <person name="Haryono M."/>
            <person name="Chang H.-H."/>
            <person name="Santos M.N."/>
            <person name="Lai E.-M."/>
            <person name="Kuo C.-H."/>
        </authorList>
    </citation>
    <scope>NUCLEOTIDE SEQUENCE [LARGE SCALE GENOMIC DNA]</scope>
    <source>
        <strain evidence="1 2">1D1609</strain>
        <plasmid evidence="2">Plasmid pat1d1609a</plasmid>
    </source>
</reference>
<dbReference type="Proteomes" id="UP000237717">
    <property type="component" value="Plasmid pAt1D1609a"/>
</dbReference>